<dbReference type="Ensembl" id="ENSXETT00000028911">
    <property type="protein sequence ID" value="ENSXETP00000028911"/>
    <property type="gene ID" value="ENSXETG00000013204"/>
</dbReference>
<evidence type="ECO:0000256" key="6">
    <source>
        <dbReference type="ARBA" id="ARBA00022723"/>
    </source>
</evidence>
<dbReference type="Pfam" id="PF05253">
    <property type="entry name" value="zf-U11-48K"/>
    <property type="match status" value="1"/>
</dbReference>
<keyword evidence="6 12" id="KW-0479">Metal-binding</keyword>
<dbReference type="Proteomes" id="UP000008143">
    <property type="component" value="Chromosome 4"/>
</dbReference>
<dbReference type="Xenbase" id="XB-GENE-984691">
    <property type="gene designation" value="trmt13"/>
</dbReference>
<evidence type="ECO:0000256" key="12">
    <source>
        <dbReference type="RuleBase" id="RU367103"/>
    </source>
</evidence>
<evidence type="ECO:0000313" key="17">
    <source>
        <dbReference type="Xenbase" id="XB-GENE-984691"/>
    </source>
</evidence>
<comment type="similarity">
    <text evidence="1 12">Belongs to the methyltransferase TRM13 family.</text>
</comment>
<evidence type="ECO:0000256" key="4">
    <source>
        <dbReference type="ARBA" id="ARBA00022691"/>
    </source>
</evidence>
<dbReference type="AlphaFoldDB" id="F7EU89"/>
<reference evidence="14" key="2">
    <citation type="submission" date="2011-06" db="UniProtKB">
        <authorList>
            <consortium name="Ensembl"/>
        </authorList>
    </citation>
    <scope>IDENTIFICATION</scope>
</reference>
<dbReference type="Bgee" id="ENSXETG00000013204">
    <property type="expression patterns" value="Expressed in egg cell and 12 other cell types or tissues"/>
</dbReference>
<accession>F7EU89</accession>
<dbReference type="InterPro" id="IPR021721">
    <property type="entry name" value="Znf_CCCH-type_TRM13"/>
</dbReference>
<proteinExistence type="inferred from homology"/>
<dbReference type="PhylomeDB" id="F7EU89"/>
<dbReference type="PaxDb" id="8364-ENSXETP00000025444"/>
<keyword evidence="7 12" id="KW-0863">Zinc-finger</keyword>
<reference evidence="14" key="1">
    <citation type="journal article" date="2010" name="Science">
        <title>The genome of the Western clawed frog Xenopus tropicalis.</title>
        <authorList>
            <person name="Hellsten U."/>
            <person name="Harland R.M."/>
            <person name="Gilchrist M.J."/>
            <person name="Hendrix D."/>
            <person name="Jurka J."/>
            <person name="Kapitonov V."/>
            <person name="Ovcharenko I."/>
            <person name="Putnam N.H."/>
            <person name="Shu S."/>
            <person name="Taher L."/>
            <person name="Blitz I.L."/>
            <person name="Blumberg B."/>
            <person name="Dichmann D.S."/>
            <person name="Dubchak I."/>
            <person name="Amaya E."/>
            <person name="Detter J.C."/>
            <person name="Fletcher R."/>
            <person name="Gerhard D.S."/>
            <person name="Goodstein D."/>
            <person name="Graves T."/>
            <person name="Grigoriev I.V."/>
            <person name="Grimwood J."/>
            <person name="Kawashima T."/>
            <person name="Lindquist E."/>
            <person name="Lucas S.M."/>
            <person name="Mead P.E."/>
            <person name="Mitros T."/>
            <person name="Ogino H."/>
            <person name="Ohta Y."/>
            <person name="Poliakov A.V."/>
            <person name="Pollet N."/>
            <person name="Robert J."/>
            <person name="Salamov A."/>
            <person name="Sater A.K."/>
            <person name="Schmutz J."/>
            <person name="Terry A."/>
            <person name="Vize P.D."/>
            <person name="Warren W.C."/>
            <person name="Wells D."/>
            <person name="Wills A."/>
            <person name="Wilson R.K."/>
            <person name="Zimmerman L.B."/>
            <person name="Zorn A.M."/>
            <person name="Grainger R."/>
            <person name="Grammer T."/>
            <person name="Khokha M.K."/>
            <person name="Richardson P.M."/>
            <person name="Rokhsar D.S."/>
        </authorList>
    </citation>
    <scope>NUCLEOTIDE SEQUENCE [LARGE SCALE GENOMIC DNA]</scope>
    <source>
        <strain evidence="14">Nigerian</strain>
    </source>
</reference>
<dbReference type="InterPro" id="IPR007871">
    <property type="entry name" value="Methyltransferase_TRM13"/>
</dbReference>
<comment type="catalytic activity">
    <reaction evidence="11 12">
        <text>adenosine(4) in tRNA(His) + S-adenosyl-L-methionine = 2'-O-methyladenosine(4) in tRNA(His) + S-adenosyl-L-homocysteine + H(+)</text>
        <dbReference type="Rhea" id="RHEA:43196"/>
        <dbReference type="Rhea" id="RHEA-COMP:10401"/>
        <dbReference type="Rhea" id="RHEA-COMP:10402"/>
        <dbReference type="ChEBI" id="CHEBI:15378"/>
        <dbReference type="ChEBI" id="CHEBI:57856"/>
        <dbReference type="ChEBI" id="CHEBI:59789"/>
        <dbReference type="ChEBI" id="CHEBI:74411"/>
        <dbReference type="ChEBI" id="CHEBI:74477"/>
        <dbReference type="EC" id="2.1.1.225"/>
    </reaction>
</comment>
<dbReference type="OMA" id="HRCSWRS"/>
<sequence length="464" mass="52023">MDPREPQVPAGSEPDSSLVKCFTKGPLPGRCSHFVQRKKRFCKMIVSEGKKFCGEHAQSGEEHDSRRRIPCPLDPKHTVYEDQLPKHLKKCNSREKPKPVFYVQDVNAGCLITETPDNQISLSSLSKDELQELTEKLKQVTSGLDPPAADKKLCHWSLLEALNDPANGDTASKHLKQQASILGHLDNLGLLSGSCCFVEFGAGRGKLSHWVDIATQGSENINFLLVERATTRFKVDGKQRSSVFERLQIDIQHLCLGRVPSLNEKQLPVIGIGKHLCGAGTDLALRCLMQSNSLANGEPFPKKPRTDTFEQGTVKNECDKANPAYSTCVGGIAIALCCHHRCDWHHYVGREFFQSLGLDQREFSLFQRMSSWATCGMRLPAKAIQSDEQMESEEHDAEQQNCHSETVERFLTVKERESLGRLCKLLIDYGRVDFLQRMGYIAALQYYTEPEVSLENVLLTAIPR</sequence>
<evidence type="ECO:0000259" key="13">
    <source>
        <dbReference type="PROSITE" id="PS51800"/>
    </source>
</evidence>
<dbReference type="PANTHER" id="PTHR12998:SF0">
    <property type="entry name" value="TRNA:M(4)X MODIFICATION ENZYME TRM13 HOMOLOG"/>
    <property type="match status" value="1"/>
</dbReference>
<name>F7EU89_XENTR</name>
<dbReference type="GeneTree" id="ENSGT00390000003182"/>
<dbReference type="eggNOG" id="KOG2811">
    <property type="taxonomic scope" value="Eukaryota"/>
</dbReference>
<comment type="function">
    <text evidence="12">tRNA methylase which 2'-O-methylates cytidine(4) in tRNA(Pro) and tRNA(Gly)(GCC), and adenosine(4) in tRNA(His).</text>
</comment>
<comment type="catalytic activity">
    <reaction evidence="10 12">
        <text>cytidine(4) in tRNA(Gly)(GCC) + S-adenosyl-L-methionine = 2'-O-methylcytidine(4) in tRNA(Gly)(GCC) + S-adenosyl-L-homocysteine + H(+)</text>
        <dbReference type="Rhea" id="RHEA:43192"/>
        <dbReference type="Rhea" id="RHEA-COMP:10399"/>
        <dbReference type="Rhea" id="RHEA-COMP:10400"/>
        <dbReference type="ChEBI" id="CHEBI:15378"/>
        <dbReference type="ChEBI" id="CHEBI:57856"/>
        <dbReference type="ChEBI" id="CHEBI:59789"/>
        <dbReference type="ChEBI" id="CHEBI:74495"/>
        <dbReference type="ChEBI" id="CHEBI:82748"/>
        <dbReference type="EC" id="2.1.1.225"/>
    </reaction>
</comment>
<dbReference type="PANTHER" id="PTHR12998">
    <property type="entry name" value="TRNA:M(4)X MODIFICATION ENZYME TRM13 HOMOLOG"/>
    <property type="match status" value="1"/>
</dbReference>
<evidence type="ECO:0000256" key="10">
    <source>
        <dbReference type="ARBA" id="ARBA00048635"/>
    </source>
</evidence>
<dbReference type="GO" id="GO:0030488">
    <property type="term" value="P:tRNA methylation"/>
    <property type="evidence" value="ECO:0000318"/>
    <property type="project" value="GO_Central"/>
</dbReference>
<evidence type="ECO:0000313" key="14">
    <source>
        <dbReference type="Ensembl" id="ENSXETP00000028911"/>
    </source>
</evidence>
<dbReference type="CTD" id="54482"/>
<evidence type="ECO:0000256" key="8">
    <source>
        <dbReference type="ARBA" id="ARBA00022833"/>
    </source>
</evidence>
<keyword evidence="5 12" id="KW-0819">tRNA processing</keyword>
<dbReference type="Pfam" id="PF11722">
    <property type="entry name" value="zf-TRM13_CCCH"/>
    <property type="match status" value="1"/>
</dbReference>
<keyword evidence="3 12" id="KW-0808">Transferase</keyword>
<dbReference type="AGR" id="Xenbase:XB-GENE-984691"/>
<protein>
    <recommendedName>
        <fullName evidence="12">tRNA:m(4)X modification enzyme TRM13</fullName>
        <ecNumber evidence="12">2.1.1.225</ecNumber>
    </recommendedName>
</protein>
<comment type="catalytic activity">
    <reaction evidence="9 12">
        <text>cytidine(4) in tRNA(Pro) + S-adenosyl-L-methionine = 2'-O-methylcytidine(4) in tRNA(Pro) + S-adenosyl-L-homocysteine + H(+)</text>
        <dbReference type="Rhea" id="RHEA:32767"/>
        <dbReference type="Rhea" id="RHEA-COMP:10397"/>
        <dbReference type="Rhea" id="RHEA-COMP:10398"/>
        <dbReference type="ChEBI" id="CHEBI:15378"/>
        <dbReference type="ChEBI" id="CHEBI:57856"/>
        <dbReference type="ChEBI" id="CHEBI:59789"/>
        <dbReference type="ChEBI" id="CHEBI:74495"/>
        <dbReference type="ChEBI" id="CHEBI:82748"/>
        <dbReference type="EC" id="2.1.1.225"/>
    </reaction>
</comment>
<evidence type="ECO:0000256" key="3">
    <source>
        <dbReference type="ARBA" id="ARBA00022679"/>
    </source>
</evidence>
<dbReference type="InterPro" id="IPR039044">
    <property type="entry name" value="Trm13"/>
</dbReference>
<dbReference type="InterPro" id="IPR022776">
    <property type="entry name" value="TRM13/UPF0224_CHHC_Znf_dom"/>
</dbReference>
<dbReference type="PROSITE" id="PS51800">
    <property type="entry name" value="ZF_CHHC_U11_48K"/>
    <property type="match status" value="1"/>
</dbReference>
<keyword evidence="4 12" id="KW-0949">S-adenosyl-L-methionine</keyword>
<keyword evidence="15" id="KW-1185">Reference proteome</keyword>
<keyword evidence="8 12" id="KW-0862">Zinc</keyword>
<dbReference type="KEGG" id="xtr:100379916"/>
<evidence type="ECO:0000313" key="15">
    <source>
        <dbReference type="Proteomes" id="UP000008143"/>
    </source>
</evidence>
<evidence type="ECO:0000256" key="11">
    <source>
        <dbReference type="ARBA" id="ARBA00049393"/>
    </source>
</evidence>
<dbReference type="EC" id="2.1.1.225" evidence="12"/>
<keyword evidence="2 12" id="KW-0489">Methyltransferase</keyword>
<evidence type="ECO:0000256" key="9">
    <source>
        <dbReference type="ARBA" id="ARBA00048165"/>
    </source>
</evidence>
<dbReference type="RefSeq" id="NP_001182604.1">
    <property type="nucleotide sequence ID" value="NM_001195675.1"/>
</dbReference>
<dbReference type="OrthoDB" id="258806at2759"/>
<dbReference type="GO" id="GO:0106050">
    <property type="term" value="F:tRNA 2'-O-methyltransferase activity"/>
    <property type="evidence" value="ECO:0007669"/>
    <property type="project" value="UniProtKB-UniRule"/>
</dbReference>
<dbReference type="GO" id="GO:0008175">
    <property type="term" value="F:tRNA methyltransferase activity"/>
    <property type="evidence" value="ECO:0000318"/>
    <property type="project" value="GO_Central"/>
</dbReference>
<evidence type="ECO:0000256" key="1">
    <source>
        <dbReference type="ARBA" id="ARBA00005265"/>
    </source>
</evidence>
<dbReference type="GeneID" id="100379916"/>
<dbReference type="GO" id="GO:0008270">
    <property type="term" value="F:zinc ion binding"/>
    <property type="evidence" value="ECO:0007669"/>
    <property type="project" value="UniProtKB-KW"/>
</dbReference>
<evidence type="ECO:0000313" key="16">
    <source>
        <dbReference type="RefSeq" id="NP_001182604.1"/>
    </source>
</evidence>
<evidence type="ECO:0000256" key="5">
    <source>
        <dbReference type="ARBA" id="ARBA00022694"/>
    </source>
</evidence>
<evidence type="ECO:0000256" key="7">
    <source>
        <dbReference type="ARBA" id="ARBA00022771"/>
    </source>
</evidence>
<organism evidence="14">
    <name type="scientific">Xenopus tropicalis</name>
    <name type="common">Western clawed frog</name>
    <name type="synonym">Silurana tropicalis</name>
    <dbReference type="NCBI Taxonomy" id="8364"/>
    <lineage>
        <taxon>Eukaryota</taxon>
        <taxon>Metazoa</taxon>
        <taxon>Chordata</taxon>
        <taxon>Craniata</taxon>
        <taxon>Vertebrata</taxon>
        <taxon>Euteleostomi</taxon>
        <taxon>Amphibia</taxon>
        <taxon>Batrachia</taxon>
        <taxon>Anura</taxon>
        <taxon>Pipoidea</taxon>
        <taxon>Pipidae</taxon>
        <taxon>Xenopodinae</taxon>
        <taxon>Xenopus</taxon>
        <taxon>Silurana</taxon>
    </lineage>
</organism>
<evidence type="ECO:0000256" key="2">
    <source>
        <dbReference type="ARBA" id="ARBA00022603"/>
    </source>
</evidence>
<feature type="domain" description="CHHC U11-48K-type" evidence="13">
    <location>
        <begin position="68"/>
        <end position="95"/>
    </location>
</feature>
<reference evidence="16" key="3">
    <citation type="submission" date="2025-04" db="UniProtKB">
        <authorList>
            <consortium name="RefSeq"/>
        </authorList>
    </citation>
    <scope>IDENTIFICATION</scope>
</reference>
<gene>
    <name evidence="14 16 17" type="primary">trmt13</name>
    <name evidence="16" type="synonym">ccdc76</name>
</gene>
<dbReference type="Pfam" id="PF05206">
    <property type="entry name" value="TRM13"/>
    <property type="match status" value="1"/>
</dbReference>